<accession>A0A371B6H3</accession>
<dbReference type="Proteomes" id="UP000263993">
    <property type="component" value="Unassembled WGS sequence"/>
</dbReference>
<reference evidence="2" key="1">
    <citation type="submission" date="2018-08" db="EMBL/GenBank/DDBJ databases">
        <authorList>
            <person name="Kim S.-J."/>
            <person name="Jung G.-Y."/>
        </authorList>
    </citation>
    <scope>NUCLEOTIDE SEQUENCE [LARGE SCALE GENOMIC DNA]</scope>
    <source>
        <strain evidence="2">GY_H</strain>
    </source>
</reference>
<dbReference type="AlphaFoldDB" id="A0A371B6H3"/>
<proteinExistence type="predicted"/>
<comment type="caution">
    <text evidence="1">The sequence shown here is derived from an EMBL/GenBank/DDBJ whole genome shotgun (WGS) entry which is preliminary data.</text>
</comment>
<evidence type="ECO:0000313" key="2">
    <source>
        <dbReference type="Proteomes" id="UP000263993"/>
    </source>
</evidence>
<protein>
    <submittedName>
        <fullName evidence="1">Uncharacterized protein</fullName>
    </submittedName>
</protein>
<dbReference type="OrthoDB" id="8452622at2"/>
<dbReference type="EMBL" id="QRGO01000001">
    <property type="protein sequence ID" value="RDV03195.1"/>
    <property type="molecule type" value="Genomic_DNA"/>
</dbReference>
<organism evidence="1 2">
    <name type="scientific">Undibacter mobilis</name>
    <dbReference type="NCBI Taxonomy" id="2292256"/>
    <lineage>
        <taxon>Bacteria</taxon>
        <taxon>Pseudomonadati</taxon>
        <taxon>Pseudomonadota</taxon>
        <taxon>Alphaproteobacteria</taxon>
        <taxon>Hyphomicrobiales</taxon>
        <taxon>Nitrobacteraceae</taxon>
        <taxon>Undibacter</taxon>
    </lineage>
</organism>
<dbReference type="RefSeq" id="WP_115515223.1">
    <property type="nucleotide sequence ID" value="NZ_QRGO01000001.1"/>
</dbReference>
<gene>
    <name evidence="1" type="ORF">DXH78_00465</name>
</gene>
<evidence type="ECO:0000313" key="1">
    <source>
        <dbReference type="EMBL" id="RDV03195.1"/>
    </source>
</evidence>
<name>A0A371B6H3_9BRAD</name>
<keyword evidence="2" id="KW-1185">Reference proteome</keyword>
<sequence length="62" mass="7017">MQDIEQYLIDKADECARLARAGRELADSLETMGHDLMARAVALDSARDRLNKDERSVRAAKR</sequence>